<dbReference type="EMBL" id="CP045895">
    <property type="protein sequence ID" value="QQP49324.1"/>
    <property type="molecule type" value="Genomic_DNA"/>
</dbReference>
<dbReference type="PANTHER" id="PTHR45840:SF2">
    <property type="entry name" value="PROTEIN RHOMBOID-RELATED"/>
    <property type="match status" value="1"/>
</dbReference>
<feature type="transmembrane region" description="Helical" evidence="2">
    <location>
        <begin position="148"/>
        <end position="166"/>
    </location>
</feature>
<feature type="transmembrane region" description="Helical" evidence="2">
    <location>
        <begin position="178"/>
        <end position="199"/>
    </location>
</feature>
<reference evidence="4" key="1">
    <citation type="submission" date="2021-01" db="EMBL/GenBank/DDBJ databases">
        <title>Caligus Genome Assembly.</title>
        <authorList>
            <person name="Gallardo-Escarate C."/>
        </authorList>
    </citation>
    <scope>NUCLEOTIDE SEQUENCE [LARGE SCALE GENOMIC DNA]</scope>
</reference>
<name>A0A7T8HFX7_CALRO</name>
<keyword evidence="2" id="KW-0812">Transmembrane</keyword>
<keyword evidence="2" id="KW-1133">Transmembrane helix</keyword>
<evidence type="ECO:0000313" key="3">
    <source>
        <dbReference type="EMBL" id="QQP49324.1"/>
    </source>
</evidence>
<dbReference type="GO" id="GO:0004252">
    <property type="term" value="F:serine-type endopeptidase activity"/>
    <property type="evidence" value="ECO:0007669"/>
    <property type="project" value="TreeGrafter"/>
</dbReference>
<gene>
    <name evidence="3" type="ORF">FKW44_009956</name>
</gene>
<protein>
    <submittedName>
        <fullName evidence="3">Rhomboid-like protein</fullName>
    </submittedName>
</protein>
<accession>A0A7T8HFX7</accession>
<proteinExistence type="inferred from homology"/>
<comment type="similarity">
    <text evidence="1">Belongs to the peptidase S54 family.</text>
</comment>
<evidence type="ECO:0000313" key="4">
    <source>
        <dbReference type="Proteomes" id="UP000595437"/>
    </source>
</evidence>
<dbReference type="OrthoDB" id="418595at2759"/>
<evidence type="ECO:0000256" key="1">
    <source>
        <dbReference type="ARBA" id="ARBA00009045"/>
    </source>
</evidence>
<dbReference type="PANTHER" id="PTHR45840">
    <property type="entry name" value="RHOMBOID-RELATED PROTEIN"/>
    <property type="match status" value="1"/>
</dbReference>
<organism evidence="3 4">
    <name type="scientific">Caligus rogercresseyi</name>
    <name type="common">Sea louse</name>
    <dbReference type="NCBI Taxonomy" id="217165"/>
    <lineage>
        <taxon>Eukaryota</taxon>
        <taxon>Metazoa</taxon>
        <taxon>Ecdysozoa</taxon>
        <taxon>Arthropoda</taxon>
        <taxon>Crustacea</taxon>
        <taxon>Multicrustacea</taxon>
        <taxon>Hexanauplia</taxon>
        <taxon>Copepoda</taxon>
        <taxon>Siphonostomatoida</taxon>
        <taxon>Caligidae</taxon>
        <taxon>Caligus</taxon>
    </lineage>
</organism>
<dbReference type="AlphaFoldDB" id="A0A7T8HFX7"/>
<evidence type="ECO:0000256" key="2">
    <source>
        <dbReference type="SAM" id="Phobius"/>
    </source>
</evidence>
<dbReference type="InterPro" id="IPR051739">
    <property type="entry name" value="Rhomboid_IM_Serine_Proteases"/>
</dbReference>
<feature type="transmembrane region" description="Helical" evidence="2">
    <location>
        <begin position="114"/>
        <end position="136"/>
    </location>
</feature>
<sequence length="207" mass="23422">MSRSEHLESVFRQLDYLDDAFEDGSVSHVGLRRIILETPELEAEIGSAFTRTLLNRAERNLYGRLSYQEFLQTYSDIIRYQMVTAGEPQAPASWTPKGQAHLPLLSSQFPRNGVSMAAAPCLFIGMAVDLGVAVYYRYWVHVETNTAYAAHLGGALIGLLLGIVILRNIRVRTWERVIWWMCLILVLGLFLVGIVWNAVNIGLYEEF</sequence>
<keyword evidence="2" id="KW-0472">Membrane</keyword>
<keyword evidence="4" id="KW-1185">Reference proteome</keyword>
<dbReference type="Proteomes" id="UP000595437">
    <property type="component" value="Chromosome 6"/>
</dbReference>